<organism evidence="1 2">
    <name type="scientific">Bacillus cereus (strain ATCC 10987 / NRS 248)</name>
    <dbReference type="NCBI Taxonomy" id="222523"/>
    <lineage>
        <taxon>Bacteria</taxon>
        <taxon>Bacillati</taxon>
        <taxon>Bacillota</taxon>
        <taxon>Bacilli</taxon>
        <taxon>Bacillales</taxon>
        <taxon>Bacillaceae</taxon>
        <taxon>Bacillus</taxon>
        <taxon>Bacillus cereus group</taxon>
    </lineage>
</organism>
<sequence length="35" mass="4457">MELRKKHEKGTKNGLFTNPYRKREWKFHKYEKNSF</sequence>
<dbReference type="EMBL" id="AE017194">
    <property type="protein sequence ID" value="AAS40897.1"/>
    <property type="molecule type" value="Genomic_DNA"/>
</dbReference>
<evidence type="ECO:0000313" key="2">
    <source>
        <dbReference type="Proteomes" id="UP000002527"/>
    </source>
</evidence>
<protein>
    <submittedName>
        <fullName evidence="1">Uncharacterized protein</fullName>
    </submittedName>
</protein>
<name>Q73A13_BACC1</name>
<proteinExistence type="predicted"/>
<dbReference type="AlphaFoldDB" id="Q73A13"/>
<dbReference type="HOGENOM" id="CLU_3362999_0_0_9"/>
<dbReference type="Proteomes" id="UP000002527">
    <property type="component" value="Chromosome"/>
</dbReference>
<dbReference type="KEGG" id="bca:BCE_1973"/>
<gene>
    <name evidence="1" type="ordered locus">BCE_1973</name>
</gene>
<evidence type="ECO:0000313" key="1">
    <source>
        <dbReference type="EMBL" id="AAS40897.1"/>
    </source>
</evidence>
<accession>Q73A13</accession>
<reference evidence="1 2" key="1">
    <citation type="journal article" date="2004" name="Nucleic Acids Res.">
        <title>The genome sequence of Bacillus cereus ATCC 10987 reveals metabolic adaptations and a large plasmid related to Bacillus anthracis pXO1.</title>
        <authorList>
            <person name="Rasko D.A."/>
            <person name="Ravel J."/>
            <person name="Okstad O.A."/>
            <person name="Helgason E."/>
            <person name="Cer R.Z."/>
            <person name="Jiang L."/>
            <person name="Shores K.A."/>
            <person name="Fouts D.E."/>
            <person name="Tourasse N.J."/>
            <person name="Angiuoli S.V."/>
            <person name="Kolonay J."/>
            <person name="Nelson W.C."/>
            <person name="Kolsto A.-B."/>
            <person name="Fraser C.M."/>
            <person name="Read T.D."/>
        </authorList>
    </citation>
    <scope>NUCLEOTIDE SEQUENCE [LARGE SCALE GENOMIC DNA]</scope>
    <source>
        <strain evidence="2">ATCC 10987 / NRS 248</strain>
    </source>
</reference>